<evidence type="ECO:0000256" key="1">
    <source>
        <dbReference type="SAM" id="Coils"/>
    </source>
</evidence>
<feature type="region of interest" description="Disordered" evidence="2">
    <location>
        <begin position="729"/>
        <end position="756"/>
    </location>
</feature>
<organism evidence="3 4">
    <name type="scientific">Volvox africanus</name>
    <dbReference type="NCBI Taxonomy" id="51714"/>
    <lineage>
        <taxon>Eukaryota</taxon>
        <taxon>Viridiplantae</taxon>
        <taxon>Chlorophyta</taxon>
        <taxon>core chlorophytes</taxon>
        <taxon>Chlorophyceae</taxon>
        <taxon>CS clade</taxon>
        <taxon>Chlamydomonadales</taxon>
        <taxon>Volvocaceae</taxon>
        <taxon>Volvox</taxon>
    </lineage>
</organism>
<comment type="caution">
    <text evidence="3">The sequence shown here is derived from an EMBL/GenBank/DDBJ whole genome shotgun (WGS) entry which is preliminary data.</text>
</comment>
<reference evidence="3 4" key="1">
    <citation type="journal article" date="2023" name="IScience">
        <title>Expanded male sex-determining region conserved during the evolution of homothallism in the green alga Volvox.</title>
        <authorList>
            <person name="Yamamoto K."/>
            <person name="Matsuzaki R."/>
            <person name="Mahakham W."/>
            <person name="Heman W."/>
            <person name="Sekimoto H."/>
            <person name="Kawachi M."/>
            <person name="Minakuchi Y."/>
            <person name="Toyoda A."/>
            <person name="Nozaki H."/>
        </authorList>
    </citation>
    <scope>NUCLEOTIDE SEQUENCE [LARGE SCALE GENOMIC DNA]</scope>
    <source>
        <strain evidence="3 4">NIES-4468</strain>
    </source>
</reference>
<dbReference type="EMBL" id="BSDZ01000013">
    <property type="protein sequence ID" value="GLI62707.1"/>
    <property type="molecule type" value="Genomic_DNA"/>
</dbReference>
<name>A0ABQ5S083_9CHLO</name>
<protein>
    <submittedName>
        <fullName evidence="3">Uncharacterized protein</fullName>
    </submittedName>
</protein>
<feature type="region of interest" description="Disordered" evidence="2">
    <location>
        <begin position="822"/>
        <end position="852"/>
    </location>
</feature>
<feature type="coiled-coil region" evidence="1">
    <location>
        <begin position="52"/>
        <end position="79"/>
    </location>
</feature>
<gene>
    <name evidence="3" type="ORF">VaNZ11_005428</name>
</gene>
<evidence type="ECO:0000313" key="3">
    <source>
        <dbReference type="EMBL" id="GLI62707.1"/>
    </source>
</evidence>
<feature type="region of interest" description="Disordered" evidence="2">
    <location>
        <begin position="1"/>
        <end position="43"/>
    </location>
</feature>
<sequence>MLSRRSESCPRLARKEFTPQAQQPQQPLVPSTSGTARGCTLQDLGPEDRQKVAKLLKQVVDLGQEVLQLKQQRDELTQQAHASVQREQELQDGNHQLQKEHLLLKKKLAQVLLVLRASQAKVAAFEATQQGAQIAQCAVEVQTEPVSIVDPDMRSSISSNATACAIRSAATQLAQTAGNADLTGFKDSAAIRASLAMPAGRPPFLHVAPGAHVNITINHAPEPVTTAGAPTAPVGGGPVAQTNNPMDAEEAESITATSPEAGCNEGVASSLVPHCGASEYSVALVASPAAPAVIAIPTTTTTMTTMTTTAAVLGPVGASGTASLPRKELAPPEVSMGSCSAVGAGTLHIWPLQQTPVGMEAHDCVLGPAAMPKPPRHASAASSGQSICGKPPCPRNILVDATQRFEAVPVHEVLGDSREALTASPMIVPPCDEVVAAASRLLDWQAQHGLTVADEVLCAATAPSTISRDSRSGRKVLSYDPAIGQSGAFYFVDVPDMAADPAGSLGVLVSGATQAGRLGGGSITSNQPVPRPPHDAAPNAMPAAEKQHMAGAGPQLTPQALVFEGEATLRPWSDGHDASTSSRLGCPVGSVRQRHPNPHLPQHQHQQTVSERTTPASPCSSYTTETTCTPLVTMPPQLSGGNDTPASSSMSLSRMALALDEMARRQRWDVQPPGGLGQPHDAAVLGWTAHLPARGGNATQLAAPGAVVRHGGLGYGDFSAVGATGIGEGNGKRNYPHSASGQPVQSLRHGSTGSITVAGASTPAAAAATAISPLHGVRDAAPQVDALSTCGSTSNWLGGNDVSKRYDDSLVDILSQADEELEYQQQQNQQEHNQRQQQRARPQAQRKPLQASAAAAPLAAAMSLRSRAIPAVVPISLSEMAPTRAKQAASAEALLAANLYEENDVLSVILEQEMRV</sequence>
<feature type="compositionally biased region" description="Polar residues" evidence="2">
    <location>
        <begin position="737"/>
        <end position="755"/>
    </location>
</feature>
<proteinExistence type="predicted"/>
<feature type="compositionally biased region" description="Polar residues" evidence="2">
    <location>
        <begin position="608"/>
        <end position="630"/>
    </location>
</feature>
<feature type="compositionally biased region" description="Basic and acidic residues" evidence="2">
    <location>
        <begin position="1"/>
        <end position="17"/>
    </location>
</feature>
<feature type="region of interest" description="Disordered" evidence="2">
    <location>
        <begin position="518"/>
        <end position="550"/>
    </location>
</feature>
<keyword evidence="1" id="KW-0175">Coiled coil</keyword>
<evidence type="ECO:0000313" key="4">
    <source>
        <dbReference type="Proteomes" id="UP001165090"/>
    </source>
</evidence>
<accession>A0ABQ5S083</accession>
<feature type="compositionally biased region" description="Low complexity" evidence="2">
    <location>
        <begin position="824"/>
        <end position="852"/>
    </location>
</feature>
<dbReference type="Proteomes" id="UP001165090">
    <property type="component" value="Unassembled WGS sequence"/>
</dbReference>
<feature type="region of interest" description="Disordered" evidence="2">
    <location>
        <begin position="571"/>
        <end position="651"/>
    </location>
</feature>
<keyword evidence="4" id="KW-1185">Reference proteome</keyword>
<evidence type="ECO:0000256" key="2">
    <source>
        <dbReference type="SAM" id="MobiDB-lite"/>
    </source>
</evidence>